<evidence type="ECO:0000313" key="1">
    <source>
        <dbReference type="EMBL" id="PKI60742.1"/>
    </source>
</evidence>
<dbReference type="AlphaFoldDB" id="A0A2I0JWW4"/>
<gene>
    <name evidence="1" type="ORF">CRG98_018862</name>
</gene>
<comment type="caution">
    <text evidence="1">The sequence shown here is derived from an EMBL/GenBank/DDBJ whole genome shotgun (WGS) entry which is preliminary data.</text>
</comment>
<dbReference type="EMBL" id="PGOL01001113">
    <property type="protein sequence ID" value="PKI60742.1"/>
    <property type="molecule type" value="Genomic_DNA"/>
</dbReference>
<proteinExistence type="predicted"/>
<dbReference type="Proteomes" id="UP000233551">
    <property type="component" value="Unassembled WGS sequence"/>
</dbReference>
<accession>A0A2I0JWW4</accession>
<organism evidence="1 2">
    <name type="scientific">Punica granatum</name>
    <name type="common">Pomegranate</name>
    <dbReference type="NCBI Taxonomy" id="22663"/>
    <lineage>
        <taxon>Eukaryota</taxon>
        <taxon>Viridiplantae</taxon>
        <taxon>Streptophyta</taxon>
        <taxon>Embryophyta</taxon>
        <taxon>Tracheophyta</taxon>
        <taxon>Spermatophyta</taxon>
        <taxon>Magnoliopsida</taxon>
        <taxon>eudicotyledons</taxon>
        <taxon>Gunneridae</taxon>
        <taxon>Pentapetalae</taxon>
        <taxon>rosids</taxon>
        <taxon>malvids</taxon>
        <taxon>Myrtales</taxon>
        <taxon>Lythraceae</taxon>
        <taxon>Punica</taxon>
    </lineage>
</organism>
<sequence>MEFIGEVNSAPVTRPRAQPSVRHHARARARVRAAPVTAREFLLPSPPVLARPSSAPHVLSRACMHACARDAPNVCPRIRALVTACPSTHHRATKRLPTRPTPPRTPSRACQALPCPLSSIQGLHRVTRLSNTSSTLSLYPEAR</sequence>
<keyword evidence="2" id="KW-1185">Reference proteome</keyword>
<name>A0A2I0JWW4_PUNGR</name>
<evidence type="ECO:0000313" key="2">
    <source>
        <dbReference type="Proteomes" id="UP000233551"/>
    </source>
</evidence>
<protein>
    <submittedName>
        <fullName evidence="1">Uncharacterized protein</fullName>
    </submittedName>
</protein>
<reference evidence="1 2" key="1">
    <citation type="submission" date="2017-11" db="EMBL/GenBank/DDBJ databases">
        <title>De-novo sequencing of pomegranate (Punica granatum L.) genome.</title>
        <authorList>
            <person name="Akparov Z."/>
            <person name="Amiraslanov A."/>
            <person name="Hajiyeva S."/>
            <person name="Abbasov M."/>
            <person name="Kaur K."/>
            <person name="Hamwieh A."/>
            <person name="Solovyev V."/>
            <person name="Salamov A."/>
            <person name="Braich B."/>
            <person name="Kosarev P."/>
            <person name="Mahmoud A."/>
            <person name="Hajiyev E."/>
            <person name="Babayeva S."/>
            <person name="Izzatullayeva V."/>
            <person name="Mammadov A."/>
            <person name="Mammadov A."/>
            <person name="Sharifova S."/>
            <person name="Ojaghi J."/>
            <person name="Eynullazada K."/>
            <person name="Bayramov B."/>
            <person name="Abdulazimova A."/>
            <person name="Shahmuradov I."/>
        </authorList>
    </citation>
    <scope>NUCLEOTIDE SEQUENCE [LARGE SCALE GENOMIC DNA]</scope>
    <source>
        <strain evidence="2">cv. AG2017</strain>
        <tissue evidence="1">Leaf</tissue>
    </source>
</reference>